<dbReference type="SMART" id="SM00701">
    <property type="entry name" value="PGRP"/>
    <property type="match status" value="1"/>
</dbReference>
<dbReference type="EMBL" id="CP022753">
    <property type="protein sequence ID" value="ASU81495.1"/>
    <property type="molecule type" value="Genomic_DNA"/>
</dbReference>
<dbReference type="RefSeq" id="WP_017619488.1">
    <property type="nucleotide sequence ID" value="NZ_ANBG01000245.1"/>
</dbReference>
<dbReference type="PANTHER" id="PTHR11022:SF41">
    <property type="entry name" value="PEPTIDOGLYCAN-RECOGNITION PROTEIN LC-RELATED"/>
    <property type="match status" value="1"/>
</dbReference>
<evidence type="ECO:0000313" key="5">
    <source>
        <dbReference type="Proteomes" id="UP000215005"/>
    </source>
</evidence>
<dbReference type="InterPro" id="IPR036505">
    <property type="entry name" value="Amidase/PGRP_sf"/>
</dbReference>
<dbReference type="SUPFAM" id="SSF55846">
    <property type="entry name" value="N-acetylmuramoyl-L-alanine amidase-like"/>
    <property type="match status" value="1"/>
</dbReference>
<reference evidence="4 5" key="1">
    <citation type="submission" date="2017-08" db="EMBL/GenBank/DDBJ databases">
        <title>The complete genome sequence of Nocardiopsis gilva YIM 90087.</title>
        <authorList>
            <person name="Yin M."/>
            <person name="Tang S."/>
        </authorList>
    </citation>
    <scope>NUCLEOTIDE SEQUENCE [LARGE SCALE GENOMIC DNA]</scope>
    <source>
        <strain evidence="4 5">YIM 90087</strain>
    </source>
</reference>
<comment type="similarity">
    <text evidence="1">Belongs to the N-acetylmuramoyl-L-alanine amidase 2 family.</text>
</comment>
<evidence type="ECO:0000259" key="3">
    <source>
        <dbReference type="SMART" id="SM00701"/>
    </source>
</evidence>
<gene>
    <name evidence="4" type="ORF">CDO52_00685</name>
</gene>
<dbReference type="InterPro" id="IPR006619">
    <property type="entry name" value="PGRP_domain_met/bac"/>
</dbReference>
<dbReference type="Gene3D" id="1.10.101.10">
    <property type="entry name" value="PGBD-like superfamily/PGBD"/>
    <property type="match status" value="2"/>
</dbReference>
<dbReference type="KEGG" id="ngv:CDO52_00685"/>
<dbReference type="GO" id="GO:0009253">
    <property type="term" value="P:peptidoglycan catabolic process"/>
    <property type="evidence" value="ECO:0007669"/>
    <property type="project" value="InterPro"/>
</dbReference>
<dbReference type="CDD" id="cd06583">
    <property type="entry name" value="PGRP"/>
    <property type="match status" value="1"/>
</dbReference>
<name>A0A223S042_9ACTN</name>
<dbReference type="OrthoDB" id="514320at2"/>
<dbReference type="InterPro" id="IPR036365">
    <property type="entry name" value="PGBD-like_sf"/>
</dbReference>
<dbReference type="GO" id="GO:0008745">
    <property type="term" value="F:N-acetylmuramoyl-L-alanine amidase activity"/>
    <property type="evidence" value="ECO:0007669"/>
    <property type="project" value="InterPro"/>
</dbReference>
<dbReference type="PANTHER" id="PTHR11022">
    <property type="entry name" value="PEPTIDOGLYCAN RECOGNITION PROTEIN"/>
    <property type="match status" value="1"/>
</dbReference>
<evidence type="ECO:0000313" key="4">
    <source>
        <dbReference type="EMBL" id="ASU81495.1"/>
    </source>
</evidence>
<proteinExistence type="inferred from homology"/>
<dbReference type="InterPro" id="IPR002477">
    <property type="entry name" value="Peptidoglycan-bd-like"/>
</dbReference>
<evidence type="ECO:0000259" key="2">
    <source>
        <dbReference type="SMART" id="SM00644"/>
    </source>
</evidence>
<dbReference type="Gene3D" id="3.40.80.10">
    <property type="entry name" value="Peptidoglycan recognition protein-like"/>
    <property type="match status" value="1"/>
</dbReference>
<organism evidence="4 5">
    <name type="scientific">Nocardiopsis gilva YIM 90087</name>
    <dbReference type="NCBI Taxonomy" id="1235441"/>
    <lineage>
        <taxon>Bacteria</taxon>
        <taxon>Bacillati</taxon>
        <taxon>Actinomycetota</taxon>
        <taxon>Actinomycetes</taxon>
        <taxon>Streptosporangiales</taxon>
        <taxon>Nocardiopsidaceae</taxon>
        <taxon>Nocardiopsis</taxon>
    </lineage>
</organism>
<dbReference type="AlphaFoldDB" id="A0A223S042"/>
<keyword evidence="5" id="KW-1185">Reference proteome</keyword>
<dbReference type="InterPro" id="IPR036366">
    <property type="entry name" value="PGBDSf"/>
</dbReference>
<feature type="domain" description="N-acetylmuramoyl-L-alanine amidase" evidence="2">
    <location>
        <begin position="14"/>
        <end position="139"/>
    </location>
</feature>
<dbReference type="Proteomes" id="UP000215005">
    <property type="component" value="Chromosome"/>
</dbReference>
<dbReference type="InterPro" id="IPR002502">
    <property type="entry name" value="Amidase_domain"/>
</dbReference>
<evidence type="ECO:0000256" key="1">
    <source>
        <dbReference type="ARBA" id="ARBA00007553"/>
    </source>
</evidence>
<feature type="domain" description="Peptidoglycan recognition protein family" evidence="3">
    <location>
        <begin position="2"/>
        <end position="133"/>
    </location>
</feature>
<sequence length="347" mass="38755">MVSIISRSAWGARAPRSRSYVAWSSREEFTLHYSTGPTSQTPRQIQDFHMDSNGWADIGYNFLVDHTGRIYEGRGWTVLGAHAAPRNVQGIGVCFIGGDNMTPAAKAAVVELYDEASRRAGRTLVRKGHRDINSTSCPGSSNYAWWKSKNYRDVSDVGGAPAPEPEYRREDRDALLERYEHGPEIEALQRELRLRGYAIEVDGYFGPQTERTVREYQADHALAVDGIAGPETLGHMGLADDPDDSPAPMPSAPAFPLPAGHWFGPESRDARNHSGFWTSDRPHVRRIRDRLRERGWRVAHEDRYDATLAAVVRQFQAEAVREGHDPGGVDGLVGARTWPLLWTKPIT</sequence>
<protein>
    <submittedName>
        <fullName evidence="4">Peptidoglycan-binding domain-containing protein</fullName>
    </submittedName>
</protein>
<accession>A0A223S042</accession>
<dbReference type="SUPFAM" id="SSF47090">
    <property type="entry name" value="PGBD-like"/>
    <property type="match status" value="1"/>
</dbReference>
<dbReference type="GO" id="GO:0008270">
    <property type="term" value="F:zinc ion binding"/>
    <property type="evidence" value="ECO:0007669"/>
    <property type="project" value="InterPro"/>
</dbReference>
<dbReference type="InterPro" id="IPR015510">
    <property type="entry name" value="PGRP"/>
</dbReference>
<dbReference type="SMART" id="SM00644">
    <property type="entry name" value="Ami_2"/>
    <property type="match status" value="1"/>
</dbReference>
<dbReference type="Pfam" id="PF01471">
    <property type="entry name" value="PG_binding_1"/>
    <property type="match status" value="1"/>
</dbReference>
<dbReference type="Pfam" id="PF01510">
    <property type="entry name" value="Amidase_2"/>
    <property type="match status" value="1"/>
</dbReference>